<name>A0ABR4IJN7_9EURO</name>
<dbReference type="InterPro" id="IPR036249">
    <property type="entry name" value="Thioredoxin-like_sf"/>
</dbReference>
<dbReference type="CDD" id="cd00299">
    <property type="entry name" value="GST_C_family"/>
    <property type="match status" value="1"/>
</dbReference>
<accession>A0ABR4IJN7</accession>
<dbReference type="Gene3D" id="3.40.30.10">
    <property type="entry name" value="Glutaredoxin"/>
    <property type="match status" value="1"/>
</dbReference>
<evidence type="ECO:0000259" key="1">
    <source>
        <dbReference type="PROSITE" id="PS50404"/>
    </source>
</evidence>
<dbReference type="Pfam" id="PF22041">
    <property type="entry name" value="GST_C_7"/>
    <property type="match status" value="1"/>
</dbReference>
<keyword evidence="3" id="KW-1185">Reference proteome</keyword>
<reference evidence="2 3" key="1">
    <citation type="submission" date="2024-07" db="EMBL/GenBank/DDBJ databases">
        <title>Section-level genome sequencing and comparative genomics of Aspergillus sections Usti and Cavernicolus.</title>
        <authorList>
            <consortium name="Lawrence Berkeley National Laboratory"/>
            <person name="Nybo J.L."/>
            <person name="Vesth T.C."/>
            <person name="Theobald S."/>
            <person name="Frisvad J.C."/>
            <person name="Larsen T.O."/>
            <person name="Kjaerboelling I."/>
            <person name="Rothschild-Mancinelli K."/>
            <person name="Lyhne E.K."/>
            <person name="Kogle M.E."/>
            <person name="Barry K."/>
            <person name="Clum A."/>
            <person name="Na H."/>
            <person name="Ledsgaard L."/>
            <person name="Lin J."/>
            <person name="Lipzen A."/>
            <person name="Kuo A."/>
            <person name="Riley R."/>
            <person name="Mondo S."/>
            <person name="Labutti K."/>
            <person name="Haridas S."/>
            <person name="Pangalinan J."/>
            <person name="Salamov A.A."/>
            <person name="Simmons B.A."/>
            <person name="Magnuson J.K."/>
            <person name="Chen J."/>
            <person name="Drula E."/>
            <person name="Henrissat B."/>
            <person name="Wiebenga A."/>
            <person name="Lubbers R.J."/>
            <person name="Gomes A.C."/>
            <person name="Makela M.R."/>
            <person name="Stajich J."/>
            <person name="Grigoriev I.V."/>
            <person name="Mortensen U.H."/>
            <person name="De Vries R.P."/>
            <person name="Baker S.E."/>
            <person name="Andersen M.R."/>
        </authorList>
    </citation>
    <scope>NUCLEOTIDE SEQUENCE [LARGE SCALE GENOMIC DNA]</scope>
    <source>
        <strain evidence="2 3">CBS 123904</strain>
    </source>
</reference>
<dbReference type="EMBL" id="JBFXLU010000400">
    <property type="protein sequence ID" value="KAL2827444.1"/>
    <property type="molecule type" value="Genomic_DNA"/>
</dbReference>
<dbReference type="PROSITE" id="PS50404">
    <property type="entry name" value="GST_NTER"/>
    <property type="match status" value="1"/>
</dbReference>
<dbReference type="InterPro" id="IPR004045">
    <property type="entry name" value="Glutathione_S-Trfase_N"/>
</dbReference>
<gene>
    <name evidence="2" type="ORF">BJY01DRAFT_229111</name>
</gene>
<comment type="caution">
    <text evidence="2">The sequence shown here is derived from an EMBL/GenBank/DDBJ whole genome shotgun (WGS) entry which is preliminary data.</text>
</comment>
<feature type="domain" description="GST N-terminal" evidence="1">
    <location>
        <begin position="17"/>
        <end position="108"/>
    </location>
</feature>
<dbReference type="Pfam" id="PF13409">
    <property type="entry name" value="GST_N_2"/>
    <property type="match status" value="1"/>
</dbReference>
<evidence type="ECO:0000313" key="3">
    <source>
        <dbReference type="Proteomes" id="UP001610446"/>
    </source>
</evidence>
<protein>
    <recommendedName>
        <fullName evidence="1">GST N-terminal domain-containing protein</fullName>
    </recommendedName>
</protein>
<dbReference type="SUPFAM" id="SSF52833">
    <property type="entry name" value="Thioredoxin-like"/>
    <property type="match status" value="1"/>
</dbReference>
<dbReference type="InterPro" id="IPR036282">
    <property type="entry name" value="Glutathione-S-Trfase_C_sf"/>
</dbReference>
<dbReference type="Gene3D" id="1.20.1050.10">
    <property type="match status" value="1"/>
</dbReference>
<dbReference type="InterPro" id="IPR054416">
    <property type="entry name" value="GST_UstS-like_C"/>
</dbReference>
<evidence type="ECO:0000313" key="2">
    <source>
        <dbReference type="EMBL" id="KAL2827444.1"/>
    </source>
</evidence>
<dbReference type="Proteomes" id="UP001610446">
    <property type="component" value="Unassembled WGS sequence"/>
</dbReference>
<organism evidence="2 3">
    <name type="scientific">Aspergillus pseudoustus</name>
    <dbReference type="NCBI Taxonomy" id="1810923"/>
    <lineage>
        <taxon>Eukaryota</taxon>
        <taxon>Fungi</taxon>
        <taxon>Dikarya</taxon>
        <taxon>Ascomycota</taxon>
        <taxon>Pezizomycotina</taxon>
        <taxon>Eurotiomycetes</taxon>
        <taxon>Eurotiomycetidae</taxon>
        <taxon>Eurotiales</taxon>
        <taxon>Aspergillaceae</taxon>
        <taxon>Aspergillus</taxon>
        <taxon>Aspergillus subgen. Nidulantes</taxon>
    </lineage>
</organism>
<dbReference type="SUPFAM" id="SSF47616">
    <property type="entry name" value="GST C-terminal domain-like"/>
    <property type="match status" value="1"/>
</dbReference>
<sequence length="288" mass="31706">MAPEPGTPTLTFYDIEMRPPISENACAPNPWKARQALNFKAVPYTTAWTDLPYITKTRTGLGIPAGRKFADGTDFCTLPILIDNKTGEKIGDSLDIAIYLDEKFPQAGKGKLFPEDDKELAELLAGYTYKDTDMLVPLSGFSAVASQPRYAPYASFNRHVDAAFTAHTLLMAYNMPFVTATAERTKAEFAKRASMPSFDAFKVEGDVRKAIVASFEDGLADLARLFARDTSGPFILGNTVCYADLIVGAWLRFASVCLPGEEWEALRGWHGGVFGRVFDELGVFREVN</sequence>
<proteinExistence type="predicted"/>